<feature type="transmembrane region" description="Helical" evidence="7">
    <location>
        <begin position="289"/>
        <end position="309"/>
    </location>
</feature>
<feature type="transmembrane region" description="Helical" evidence="7">
    <location>
        <begin position="256"/>
        <end position="277"/>
    </location>
</feature>
<feature type="transmembrane region" description="Helical" evidence="7">
    <location>
        <begin position="392"/>
        <end position="411"/>
    </location>
</feature>
<dbReference type="PANTHER" id="PTHR23501:SF177">
    <property type="entry name" value="MAJOR FACILITATOR SUPERFAMILY (MFS) PROFILE DOMAIN-CONTAINING PROTEIN-RELATED"/>
    <property type="match status" value="1"/>
</dbReference>
<evidence type="ECO:0000259" key="8">
    <source>
        <dbReference type="PROSITE" id="PS50850"/>
    </source>
</evidence>
<dbReference type="InterPro" id="IPR020846">
    <property type="entry name" value="MFS_dom"/>
</dbReference>
<feature type="transmembrane region" description="Helical" evidence="7">
    <location>
        <begin position="330"/>
        <end position="347"/>
    </location>
</feature>
<evidence type="ECO:0000313" key="9">
    <source>
        <dbReference type="EMBL" id="KAK8858998.1"/>
    </source>
</evidence>
<comment type="subcellular location">
    <subcellularLocation>
        <location evidence="1">Membrane</location>
        <topology evidence="1">Multi-pass membrane protein</topology>
    </subcellularLocation>
</comment>
<dbReference type="Proteomes" id="UP001390339">
    <property type="component" value="Unassembled WGS sequence"/>
</dbReference>
<feature type="transmembrane region" description="Helical" evidence="7">
    <location>
        <begin position="158"/>
        <end position="178"/>
    </location>
</feature>
<feature type="transmembrane region" description="Helical" evidence="7">
    <location>
        <begin position="98"/>
        <end position="116"/>
    </location>
</feature>
<keyword evidence="4 7" id="KW-1133">Transmembrane helix</keyword>
<evidence type="ECO:0000256" key="6">
    <source>
        <dbReference type="SAM" id="MobiDB-lite"/>
    </source>
</evidence>
<keyword evidence="5 7" id="KW-0472">Membrane</keyword>
<evidence type="ECO:0000256" key="3">
    <source>
        <dbReference type="ARBA" id="ARBA00022692"/>
    </source>
</evidence>
<keyword evidence="10" id="KW-1185">Reference proteome</keyword>
<feature type="transmembrane region" description="Helical" evidence="7">
    <location>
        <begin position="456"/>
        <end position="477"/>
    </location>
</feature>
<dbReference type="Gene3D" id="1.20.1720.10">
    <property type="entry name" value="Multidrug resistance protein D"/>
    <property type="match status" value="1"/>
</dbReference>
<evidence type="ECO:0000256" key="7">
    <source>
        <dbReference type="SAM" id="Phobius"/>
    </source>
</evidence>
<feature type="transmembrane region" description="Helical" evidence="7">
    <location>
        <begin position="60"/>
        <end position="86"/>
    </location>
</feature>
<feature type="region of interest" description="Disordered" evidence="6">
    <location>
        <begin position="1"/>
        <end position="49"/>
    </location>
</feature>
<dbReference type="CDD" id="cd17502">
    <property type="entry name" value="MFS_Azr1_MDR_like"/>
    <property type="match status" value="1"/>
</dbReference>
<feature type="transmembrane region" description="Helical" evidence="7">
    <location>
        <begin position="185"/>
        <end position="204"/>
    </location>
</feature>
<dbReference type="SUPFAM" id="SSF103473">
    <property type="entry name" value="MFS general substrate transporter"/>
    <property type="match status" value="1"/>
</dbReference>
<comment type="caution">
    <text evidence="9">The sequence shown here is derived from an EMBL/GenBank/DDBJ whole genome shotgun (WGS) entry which is preliminary data.</text>
</comment>
<organism evidence="9 10">
    <name type="scientific">Apiospora arundinis</name>
    <dbReference type="NCBI Taxonomy" id="335852"/>
    <lineage>
        <taxon>Eukaryota</taxon>
        <taxon>Fungi</taxon>
        <taxon>Dikarya</taxon>
        <taxon>Ascomycota</taxon>
        <taxon>Pezizomycotina</taxon>
        <taxon>Sordariomycetes</taxon>
        <taxon>Xylariomycetidae</taxon>
        <taxon>Amphisphaeriales</taxon>
        <taxon>Apiosporaceae</taxon>
        <taxon>Apiospora</taxon>
    </lineage>
</organism>
<feature type="transmembrane region" description="Helical" evidence="7">
    <location>
        <begin position="367"/>
        <end position="385"/>
    </location>
</feature>
<name>A0ABR2I7D5_9PEZI</name>
<dbReference type="Gene3D" id="1.20.1250.20">
    <property type="entry name" value="MFS general substrate transporter like domains"/>
    <property type="match status" value="1"/>
</dbReference>
<reference evidence="9 10" key="1">
    <citation type="journal article" date="2024" name="IMA Fungus">
        <title>Apiospora arundinis, a panoply of carbohydrate-active enzymes and secondary metabolites.</title>
        <authorList>
            <person name="Sorensen T."/>
            <person name="Petersen C."/>
            <person name="Muurmann A.T."/>
            <person name="Christiansen J.V."/>
            <person name="Brundto M.L."/>
            <person name="Overgaard C.K."/>
            <person name="Boysen A.T."/>
            <person name="Wollenberg R.D."/>
            <person name="Larsen T.O."/>
            <person name="Sorensen J.L."/>
            <person name="Nielsen K.L."/>
            <person name="Sondergaard T.E."/>
        </authorList>
    </citation>
    <scope>NUCLEOTIDE SEQUENCE [LARGE SCALE GENOMIC DNA]</scope>
    <source>
        <strain evidence="9 10">AAU 773</strain>
    </source>
</reference>
<keyword evidence="3 7" id="KW-0812">Transmembrane</keyword>
<dbReference type="InterPro" id="IPR036259">
    <property type="entry name" value="MFS_trans_sf"/>
</dbReference>
<dbReference type="PANTHER" id="PTHR23501">
    <property type="entry name" value="MAJOR FACILITATOR SUPERFAMILY"/>
    <property type="match status" value="1"/>
</dbReference>
<dbReference type="EMBL" id="JAPCWZ010000006">
    <property type="protein sequence ID" value="KAK8858998.1"/>
    <property type="molecule type" value="Genomic_DNA"/>
</dbReference>
<dbReference type="Pfam" id="PF07690">
    <property type="entry name" value="MFS_1"/>
    <property type="match status" value="1"/>
</dbReference>
<evidence type="ECO:0000256" key="5">
    <source>
        <dbReference type="ARBA" id="ARBA00023136"/>
    </source>
</evidence>
<proteinExistence type="predicted"/>
<feature type="transmembrane region" description="Helical" evidence="7">
    <location>
        <begin position="528"/>
        <end position="548"/>
    </location>
</feature>
<evidence type="ECO:0000313" key="10">
    <source>
        <dbReference type="Proteomes" id="UP001390339"/>
    </source>
</evidence>
<feature type="domain" description="Major facilitator superfamily (MFS) profile" evidence="8">
    <location>
        <begin position="63"/>
        <end position="551"/>
    </location>
</feature>
<gene>
    <name evidence="9" type="ORF">PGQ11_009732</name>
</gene>
<accession>A0ABR2I7D5</accession>
<dbReference type="InterPro" id="IPR011701">
    <property type="entry name" value="MFS"/>
</dbReference>
<evidence type="ECO:0000256" key="1">
    <source>
        <dbReference type="ARBA" id="ARBA00004141"/>
    </source>
</evidence>
<protein>
    <submittedName>
        <fullName evidence="9">MFS gliotoxin efflux transporter glia</fullName>
    </submittedName>
</protein>
<dbReference type="PROSITE" id="PS50850">
    <property type="entry name" value="MFS"/>
    <property type="match status" value="1"/>
</dbReference>
<evidence type="ECO:0000256" key="2">
    <source>
        <dbReference type="ARBA" id="ARBA00022448"/>
    </source>
</evidence>
<evidence type="ECO:0000256" key="4">
    <source>
        <dbReference type="ARBA" id="ARBA00022989"/>
    </source>
</evidence>
<feature type="transmembrane region" description="Helical" evidence="7">
    <location>
        <begin position="128"/>
        <end position="146"/>
    </location>
</feature>
<keyword evidence="2" id="KW-0813">Transport</keyword>
<sequence>MSEQKHHMEPPATDRPLDDSHTQTSLSNDGEKPDGVVASFDSDKGQSPAVEPEYYSGLRLWIIMSTIFLSTLLSALDIGIVATAIPGITDEFHRLDDVGWYGAACFLLVGASSPMWGKLYMFFSAKTVYLASVVIFLVGSVVAAAAPNSESIIIGRAFQGWGVSGTLGGSVLMINYIAAPPKRPGLIGMWMGVFMFSTIIGPIIGGAFTSEVTWRWCFWINLPVGGVILALLVVFFKVPRHISPMPATWTEILLQLDIPGFSLLVTSLVCFTLALQWGGLTKPWSDGSVVATLVMWIVLTIAFFVTEYFQGARAMVPLRLLKPRMTWANALYGWIANMANFQVMFYLPIYFQSIHGQTAIESGVNNLPFMAFFAFGAIVSGTLIGKTRFLQPYELVSGLLATAGAALLYTLEVDSSLARYIGPQVLFGLGIGLGNQVPMTALQSFSKPEDIASTTAVMLMCNSISGAYFVAAAQGLFSNRLLQTLAVIAPSINPTKVLITGATEIQDIFAGEELRLVREAYMVGIKDVFAFSMAGAALTVLIAMIIPFKRLPSHDATEKKEVVAAL</sequence>
<feature type="transmembrane region" description="Helical" evidence="7">
    <location>
        <begin position="216"/>
        <end position="236"/>
    </location>
</feature>